<dbReference type="NCBIfam" id="NF040941">
    <property type="entry name" value="GGGWT_bact"/>
    <property type="match status" value="1"/>
</dbReference>
<evidence type="ECO:0000256" key="3">
    <source>
        <dbReference type="ARBA" id="ARBA00022837"/>
    </source>
</evidence>
<keyword evidence="2" id="KW-0430">Lectin</keyword>
<evidence type="ECO:0000313" key="7">
    <source>
        <dbReference type="EMBL" id="CAK8698178.1"/>
    </source>
</evidence>
<evidence type="ECO:0000313" key="8">
    <source>
        <dbReference type="Proteomes" id="UP001642483"/>
    </source>
</evidence>
<keyword evidence="4" id="KW-1015">Disulfide bond</keyword>
<dbReference type="SUPFAM" id="SSF56496">
    <property type="entry name" value="Fibrinogen C-terminal domain-like"/>
    <property type="match status" value="1"/>
</dbReference>
<organism evidence="7 8">
    <name type="scientific">Clavelina lepadiformis</name>
    <name type="common">Light-bulb sea squirt</name>
    <name type="synonym">Ascidia lepadiformis</name>
    <dbReference type="NCBI Taxonomy" id="159417"/>
    <lineage>
        <taxon>Eukaryota</taxon>
        <taxon>Metazoa</taxon>
        <taxon>Chordata</taxon>
        <taxon>Tunicata</taxon>
        <taxon>Ascidiacea</taxon>
        <taxon>Aplousobranchia</taxon>
        <taxon>Clavelinidae</taxon>
        <taxon>Clavelina</taxon>
    </lineage>
</organism>
<gene>
    <name evidence="7" type="ORF">CVLEPA_LOCUS31644</name>
</gene>
<feature type="chain" id="PRO_5045119612" description="Fibrinogen C-terminal domain-containing protein" evidence="6">
    <location>
        <begin position="20"/>
        <end position="342"/>
    </location>
</feature>
<dbReference type="EMBL" id="CAWYQH010000174">
    <property type="protein sequence ID" value="CAK8698178.1"/>
    <property type="molecule type" value="Genomic_DNA"/>
</dbReference>
<keyword evidence="1" id="KW-0479">Metal-binding</keyword>
<keyword evidence="3" id="KW-0106">Calcium</keyword>
<accession>A0ABP0H423</accession>
<dbReference type="Proteomes" id="UP001642483">
    <property type="component" value="Unassembled WGS sequence"/>
</dbReference>
<name>A0ABP0H423_CLALP</name>
<keyword evidence="6" id="KW-0732">Signal</keyword>
<sequence>MKLFIVFLLALTNSFFSTCQHESDGSSTCGCDTSIGEICRRLERLERQIENCAGSDTQSSTVTVGKTCQRVKQENPDVQQDGSYTLVDESGTEYDGYCDMTTDGGGWTLVASIHDNDVSGRCTAGDKWSSERGNNPQNAHGDGSWANNITFGSVETATTRDYKSPAYFQVEAKNIMIWQVPNQVSSRTYSSSAYFKYRTTDGFLSQYGGNLRSLFADHFPLTSGVYSYPSDSGPSVPVVFDVGLSSEVLSHFPPNIQSSLEPGYIQFRAISTFLDAYALCPGVRNKPTSRYPSYACLGSTGWNRYENYCGDFSGFKYPSSAPGTGWSADERLLSTTFLIFYR</sequence>
<feature type="region of interest" description="Disordered" evidence="5">
    <location>
        <begin position="125"/>
        <end position="144"/>
    </location>
</feature>
<feature type="signal peptide" evidence="6">
    <location>
        <begin position="1"/>
        <end position="19"/>
    </location>
</feature>
<dbReference type="Gene3D" id="3.90.215.10">
    <property type="entry name" value="Gamma Fibrinogen, chain A, domain 1"/>
    <property type="match status" value="1"/>
</dbReference>
<keyword evidence="8" id="KW-1185">Reference proteome</keyword>
<reference evidence="7 8" key="1">
    <citation type="submission" date="2024-02" db="EMBL/GenBank/DDBJ databases">
        <authorList>
            <person name="Daric V."/>
            <person name="Darras S."/>
        </authorList>
    </citation>
    <scope>NUCLEOTIDE SEQUENCE [LARGE SCALE GENOMIC DNA]</scope>
</reference>
<evidence type="ECO:0008006" key="9">
    <source>
        <dbReference type="Google" id="ProtNLM"/>
    </source>
</evidence>
<evidence type="ECO:0000256" key="4">
    <source>
        <dbReference type="ARBA" id="ARBA00023157"/>
    </source>
</evidence>
<dbReference type="InterPro" id="IPR036056">
    <property type="entry name" value="Fibrinogen-like_C"/>
</dbReference>
<dbReference type="PANTHER" id="PTHR16146:SF46">
    <property type="entry name" value="INTELECTIN-1A-RELATED"/>
    <property type="match status" value="1"/>
</dbReference>
<evidence type="ECO:0000256" key="6">
    <source>
        <dbReference type="SAM" id="SignalP"/>
    </source>
</evidence>
<comment type="caution">
    <text evidence="7">The sequence shown here is derived from an EMBL/GenBank/DDBJ whole genome shotgun (WGS) entry which is preliminary data.</text>
</comment>
<dbReference type="PANTHER" id="PTHR16146">
    <property type="entry name" value="INTELECTIN"/>
    <property type="match status" value="1"/>
</dbReference>
<evidence type="ECO:0000256" key="1">
    <source>
        <dbReference type="ARBA" id="ARBA00022723"/>
    </source>
</evidence>
<protein>
    <recommendedName>
        <fullName evidence="9">Fibrinogen C-terminal domain-containing protein</fullName>
    </recommendedName>
</protein>
<evidence type="ECO:0000256" key="2">
    <source>
        <dbReference type="ARBA" id="ARBA00022734"/>
    </source>
</evidence>
<dbReference type="InterPro" id="IPR014716">
    <property type="entry name" value="Fibrinogen_a/b/g_C_1"/>
</dbReference>
<evidence type="ECO:0000256" key="5">
    <source>
        <dbReference type="SAM" id="MobiDB-lite"/>
    </source>
</evidence>
<proteinExistence type="predicted"/>